<name>A0A1F7W8J9_9BACT</name>
<proteinExistence type="predicted"/>
<organism evidence="1 2">
    <name type="scientific">Candidatus Uhrbacteria bacterium RIFOXYB2_FULL_45_11</name>
    <dbReference type="NCBI Taxonomy" id="1802421"/>
    <lineage>
        <taxon>Bacteria</taxon>
        <taxon>Candidatus Uhriibacteriota</taxon>
    </lineage>
</organism>
<reference evidence="1 2" key="1">
    <citation type="journal article" date="2016" name="Nat. Commun.">
        <title>Thousands of microbial genomes shed light on interconnected biogeochemical processes in an aquifer system.</title>
        <authorList>
            <person name="Anantharaman K."/>
            <person name="Brown C.T."/>
            <person name="Hug L.A."/>
            <person name="Sharon I."/>
            <person name="Castelle C.J."/>
            <person name="Probst A.J."/>
            <person name="Thomas B.C."/>
            <person name="Singh A."/>
            <person name="Wilkins M.J."/>
            <person name="Karaoz U."/>
            <person name="Brodie E.L."/>
            <person name="Williams K.H."/>
            <person name="Hubbard S.S."/>
            <person name="Banfield J.F."/>
        </authorList>
    </citation>
    <scope>NUCLEOTIDE SEQUENCE [LARGE SCALE GENOMIC DNA]</scope>
</reference>
<dbReference type="AlphaFoldDB" id="A0A1F7W8J9"/>
<sequence>MKKPASPKPTRLSGGSFHEAIKTDVYIVQHGRWQLSRRRKPSESWSFEMNPRVAYEEARMSLEYALQTMKYRENIHYWASAIVTYVSALGEAREVNFGGVVFTVKPYENPQKMIDHVLSQMPTKQKHDEMLIEIDVGSGVFDIEPPQPWTAELQQLHKAMLAGHLDLSTCVDANGPKIWEPSTFAGPMLPPGPLKLIEHHCPPDSDDK</sequence>
<comment type="caution">
    <text evidence="1">The sequence shown here is derived from an EMBL/GenBank/DDBJ whole genome shotgun (WGS) entry which is preliminary data.</text>
</comment>
<gene>
    <name evidence="1" type="ORF">A2318_01155</name>
</gene>
<evidence type="ECO:0000313" key="1">
    <source>
        <dbReference type="EMBL" id="OGL99089.1"/>
    </source>
</evidence>
<dbReference type="Proteomes" id="UP000177331">
    <property type="component" value="Unassembled WGS sequence"/>
</dbReference>
<dbReference type="EMBL" id="MGFD01000015">
    <property type="protein sequence ID" value="OGL99089.1"/>
    <property type="molecule type" value="Genomic_DNA"/>
</dbReference>
<accession>A0A1F7W8J9</accession>
<evidence type="ECO:0000313" key="2">
    <source>
        <dbReference type="Proteomes" id="UP000177331"/>
    </source>
</evidence>
<protein>
    <submittedName>
        <fullName evidence="1">Uncharacterized protein</fullName>
    </submittedName>
</protein>
<dbReference type="STRING" id="1802421.A2318_01155"/>